<dbReference type="STRING" id="1384459.GL4_3082"/>
<feature type="signal peptide" evidence="1">
    <location>
        <begin position="1"/>
        <end position="26"/>
    </location>
</feature>
<dbReference type="AlphaFoldDB" id="A0A0A8K916"/>
<dbReference type="SUPFAM" id="SSF52833">
    <property type="entry name" value="Thioredoxin-like"/>
    <property type="match status" value="1"/>
</dbReference>
<reference evidence="2 3" key="1">
    <citation type="submission" date="2014-09" db="EMBL/GenBank/DDBJ databases">
        <title>Genome sequencing of Methyloceanibacter caenitepidi Gela4.</title>
        <authorList>
            <person name="Takeuchi M."/>
            <person name="Susumu S."/>
            <person name="Kamagata Y."/>
            <person name="Oshima K."/>
            <person name="Hattori M."/>
            <person name="Iwasaki W."/>
        </authorList>
    </citation>
    <scope>NUCLEOTIDE SEQUENCE [LARGE SCALE GENOMIC DNA]</scope>
    <source>
        <strain evidence="2 3">Gela4</strain>
    </source>
</reference>
<gene>
    <name evidence="2" type="ORF">GL4_3082</name>
</gene>
<dbReference type="Proteomes" id="UP000031643">
    <property type="component" value="Chromosome"/>
</dbReference>
<keyword evidence="3" id="KW-1185">Reference proteome</keyword>
<keyword evidence="1" id="KW-0732">Signal</keyword>
<feature type="chain" id="PRO_5002038988" evidence="1">
    <location>
        <begin position="27"/>
        <end position="156"/>
    </location>
</feature>
<dbReference type="HOGENOM" id="CLU_112034_0_0_5"/>
<dbReference type="InterPro" id="IPR007332">
    <property type="entry name" value="DUF411"/>
</dbReference>
<dbReference type="InterPro" id="IPR036249">
    <property type="entry name" value="Thioredoxin-like_sf"/>
</dbReference>
<evidence type="ECO:0000313" key="3">
    <source>
        <dbReference type="Proteomes" id="UP000031643"/>
    </source>
</evidence>
<dbReference type="RefSeq" id="WP_197539045.1">
    <property type="nucleotide sequence ID" value="NZ_AP014648.1"/>
</dbReference>
<dbReference type="Pfam" id="PF04214">
    <property type="entry name" value="DUF411"/>
    <property type="match status" value="1"/>
</dbReference>
<dbReference type="KEGG" id="mcg:GL4_3082"/>
<evidence type="ECO:0000313" key="2">
    <source>
        <dbReference type="EMBL" id="BAQ18514.1"/>
    </source>
</evidence>
<protein>
    <submittedName>
        <fullName evidence="2">CopG protein</fullName>
    </submittedName>
</protein>
<sequence length="156" mass="16582">MLSMRPLIIVASLVLTGLAAGIPAHAAPEASPAIEVWKSPSCGCCQKWADHLTENGFDVSAKNTTQGMLNRIKSQAGIGPKLASCHTARIDGYTIEGHVPADDIKRLLKERPDAIGLTVPDMPLGSPGMEQPDGKTEPYDVLLVKKDGSTEVFAQH</sequence>
<name>A0A0A8K916_9HYPH</name>
<proteinExistence type="predicted"/>
<evidence type="ECO:0000256" key="1">
    <source>
        <dbReference type="SAM" id="SignalP"/>
    </source>
</evidence>
<organism evidence="2 3">
    <name type="scientific">Methyloceanibacter caenitepidi</name>
    <dbReference type="NCBI Taxonomy" id="1384459"/>
    <lineage>
        <taxon>Bacteria</taxon>
        <taxon>Pseudomonadati</taxon>
        <taxon>Pseudomonadota</taxon>
        <taxon>Alphaproteobacteria</taxon>
        <taxon>Hyphomicrobiales</taxon>
        <taxon>Hyphomicrobiaceae</taxon>
        <taxon>Methyloceanibacter</taxon>
    </lineage>
</organism>
<accession>A0A0A8K916</accession>
<dbReference type="EMBL" id="AP014648">
    <property type="protein sequence ID" value="BAQ18514.1"/>
    <property type="molecule type" value="Genomic_DNA"/>
</dbReference>